<evidence type="ECO:0008006" key="5">
    <source>
        <dbReference type="Google" id="ProtNLM"/>
    </source>
</evidence>
<gene>
    <name evidence="3" type="ORF">CVS30_14940</name>
</gene>
<dbReference type="OrthoDB" id="4948455at2"/>
<comment type="caution">
    <text evidence="3">The sequence shown here is derived from an EMBL/GenBank/DDBJ whole genome shotgun (WGS) entry which is preliminary data.</text>
</comment>
<feature type="chain" id="PRO_5016157780" description="Sensor domain-containing protein" evidence="2">
    <location>
        <begin position="39"/>
        <end position="266"/>
    </location>
</feature>
<keyword evidence="2" id="KW-0732">Signal</keyword>
<dbReference type="EMBL" id="QJVC01000020">
    <property type="protein sequence ID" value="PYI37565.1"/>
    <property type="molecule type" value="Genomic_DNA"/>
</dbReference>
<feature type="compositionally biased region" description="Basic and acidic residues" evidence="1">
    <location>
        <begin position="62"/>
        <end position="73"/>
    </location>
</feature>
<evidence type="ECO:0000256" key="1">
    <source>
        <dbReference type="SAM" id="MobiDB-lite"/>
    </source>
</evidence>
<keyword evidence="4" id="KW-1185">Reference proteome</keyword>
<evidence type="ECO:0000313" key="4">
    <source>
        <dbReference type="Proteomes" id="UP000247980"/>
    </source>
</evidence>
<dbReference type="Proteomes" id="UP000247980">
    <property type="component" value="Unassembled WGS sequence"/>
</dbReference>
<dbReference type="AlphaFoldDB" id="A0A2V5ILT1"/>
<sequence length="266" mass="26845">MISFGTALQRHNKVSRPAMVISAAAVAVLALSACGSTASTGDAPQTEKAGASQTVAGDAPATEEKKPEAVSDKQFTEAELTAILAGLKDSGGAALTLLPAADLAQGAEMQKSLLAGMKITPEECKTFASSNAQLPEGSVYAAGSWPADSASGATTVVTLLSADVKVLDEKLTTVADKRNACESFTVEIAGQSIDTTLKPLSVDTAAEAENAMLVSQLLPGDVTNSTITVEARQGSLLISVVQIGGDAQGSAAPDLAKVVDQVLDAS</sequence>
<protein>
    <recommendedName>
        <fullName evidence="5">Sensor domain-containing protein</fullName>
    </recommendedName>
</protein>
<organism evidence="3 4">
    <name type="scientific">Arthrobacter psychrolactophilus</name>
    <dbReference type="NCBI Taxonomy" id="92442"/>
    <lineage>
        <taxon>Bacteria</taxon>
        <taxon>Bacillati</taxon>
        <taxon>Actinomycetota</taxon>
        <taxon>Actinomycetes</taxon>
        <taxon>Micrococcales</taxon>
        <taxon>Micrococcaceae</taxon>
        <taxon>Arthrobacter</taxon>
    </lineage>
</organism>
<accession>A0A2V5ILT1</accession>
<dbReference type="RefSeq" id="WP_110486329.1">
    <property type="nucleotide sequence ID" value="NZ_QJVC01000020.1"/>
</dbReference>
<feature type="region of interest" description="Disordered" evidence="1">
    <location>
        <begin position="39"/>
        <end position="73"/>
    </location>
</feature>
<evidence type="ECO:0000256" key="2">
    <source>
        <dbReference type="SAM" id="SignalP"/>
    </source>
</evidence>
<evidence type="ECO:0000313" key="3">
    <source>
        <dbReference type="EMBL" id="PYI37565.1"/>
    </source>
</evidence>
<reference evidence="3 4" key="1">
    <citation type="submission" date="2018-05" db="EMBL/GenBank/DDBJ databases">
        <title>Genetic diversity of glacier-inhabiting Cryobacterium bacteria in China and description of Cryobacterium mengkeensis sp. nov. and Arthrobacter glacialis sp. nov.</title>
        <authorList>
            <person name="Liu Q."/>
            <person name="Xin Y.-H."/>
        </authorList>
    </citation>
    <scope>NUCLEOTIDE SEQUENCE [LARGE SCALE GENOMIC DNA]</scope>
    <source>
        <strain evidence="3 4">B7</strain>
    </source>
</reference>
<proteinExistence type="predicted"/>
<name>A0A2V5ILT1_9MICC</name>
<feature type="signal peptide" evidence="2">
    <location>
        <begin position="1"/>
        <end position="38"/>
    </location>
</feature>